<evidence type="ECO:0000256" key="1">
    <source>
        <dbReference type="SAM" id="Phobius"/>
    </source>
</evidence>
<feature type="non-terminal residue" evidence="2">
    <location>
        <position position="223"/>
    </location>
</feature>
<proteinExistence type="predicted"/>
<dbReference type="AlphaFoldDB" id="A0A7V2T591"/>
<reference evidence="2" key="1">
    <citation type="journal article" date="2020" name="mSystems">
        <title>Genome- and Community-Level Interaction Insights into Carbon Utilization and Element Cycling Functions of Hydrothermarchaeota in Hydrothermal Sediment.</title>
        <authorList>
            <person name="Zhou Z."/>
            <person name="Liu Y."/>
            <person name="Xu W."/>
            <person name="Pan J."/>
            <person name="Luo Z.H."/>
            <person name="Li M."/>
        </authorList>
    </citation>
    <scope>NUCLEOTIDE SEQUENCE [LARGE SCALE GENOMIC DNA]</scope>
    <source>
        <strain evidence="2">HyVt-493</strain>
    </source>
</reference>
<sequence>MPIPSKRLFYILSIIALIGLLATLWTDLIELWKFSLSITLVTAAVDLLLVYLKQPIEALRDAPGSLPLGVNRQIKLRLHNHSKRSQTLQVYDHYPESMEVEGLPVNLSIGAGQYADIEYKLTAIERGKFLFPRVQIHLESLLGLWQRNINLDEVSETHVYPNFAAISQYALLATDNNLSQMGIIKKRRRGEGQDFHQLREYREGDALRQIDWKATARSLKLIS</sequence>
<keyword evidence="1" id="KW-0472">Membrane</keyword>
<name>A0A7V2T591_LEUMU</name>
<evidence type="ECO:0000313" key="2">
    <source>
        <dbReference type="EMBL" id="HFC93598.1"/>
    </source>
</evidence>
<feature type="transmembrane region" description="Helical" evidence="1">
    <location>
        <begin position="7"/>
        <end position="25"/>
    </location>
</feature>
<dbReference type="Proteomes" id="UP000885750">
    <property type="component" value="Unassembled WGS sequence"/>
</dbReference>
<accession>A0A7V2T591</accession>
<protein>
    <submittedName>
        <fullName evidence="2">DUF58 domain-containing protein</fullName>
    </submittedName>
</protein>
<keyword evidence="1" id="KW-0812">Transmembrane</keyword>
<keyword evidence="1" id="KW-1133">Transmembrane helix</keyword>
<gene>
    <name evidence="2" type="ORF">ENJ51_12385</name>
</gene>
<comment type="caution">
    <text evidence="2">The sequence shown here is derived from an EMBL/GenBank/DDBJ whole genome shotgun (WGS) entry which is preliminary data.</text>
</comment>
<organism evidence="2">
    <name type="scientific">Leucothrix mucor</name>
    <dbReference type="NCBI Taxonomy" id="45248"/>
    <lineage>
        <taxon>Bacteria</taxon>
        <taxon>Pseudomonadati</taxon>
        <taxon>Pseudomonadota</taxon>
        <taxon>Gammaproteobacteria</taxon>
        <taxon>Thiotrichales</taxon>
        <taxon>Thiotrichaceae</taxon>
        <taxon>Leucothrix</taxon>
    </lineage>
</organism>
<feature type="transmembrane region" description="Helical" evidence="1">
    <location>
        <begin position="31"/>
        <end position="52"/>
    </location>
</feature>
<dbReference type="EMBL" id="DRMS01000470">
    <property type="protein sequence ID" value="HFC93598.1"/>
    <property type="molecule type" value="Genomic_DNA"/>
</dbReference>
<dbReference type="PANTHER" id="PTHR34351">
    <property type="entry name" value="SLR1927 PROTEIN-RELATED"/>
    <property type="match status" value="1"/>
</dbReference>